<protein>
    <submittedName>
        <fullName evidence="6">Helix-turn-helix domain-containing protein</fullName>
    </submittedName>
</protein>
<reference evidence="6 7" key="1">
    <citation type="journal article" date="2020" name="Nature">
        <title>Bacterial chemolithoautotrophy via manganese oxidation.</title>
        <authorList>
            <person name="Yu H."/>
            <person name="Leadbetter J.R."/>
        </authorList>
    </citation>
    <scope>NUCLEOTIDE SEQUENCE [LARGE SCALE GENOMIC DNA]</scope>
    <source>
        <strain evidence="6 7">RBP-1</strain>
    </source>
</reference>
<proteinExistence type="predicted"/>
<comment type="caution">
    <text evidence="6">The sequence shown here is derived from an EMBL/GenBank/DDBJ whole genome shotgun (WGS) entry which is preliminary data.</text>
</comment>
<dbReference type="Proteomes" id="UP000521868">
    <property type="component" value="Unassembled WGS sequence"/>
</dbReference>
<dbReference type="Gene3D" id="2.60.120.10">
    <property type="entry name" value="Jelly Rolls"/>
    <property type="match status" value="1"/>
</dbReference>
<evidence type="ECO:0000313" key="7">
    <source>
        <dbReference type="Proteomes" id="UP000521868"/>
    </source>
</evidence>
<dbReference type="FunFam" id="1.10.10.10:FF:000028">
    <property type="entry name" value="Fumarate/nitrate reduction transcriptional regulator Fnr"/>
    <property type="match status" value="1"/>
</dbReference>
<dbReference type="InterPro" id="IPR012318">
    <property type="entry name" value="HTH_CRP"/>
</dbReference>
<dbReference type="SMART" id="SM00419">
    <property type="entry name" value="HTH_CRP"/>
    <property type="match status" value="1"/>
</dbReference>
<feature type="domain" description="HTH crp-type" evidence="5">
    <location>
        <begin position="173"/>
        <end position="246"/>
    </location>
</feature>
<dbReference type="InterPro" id="IPR000595">
    <property type="entry name" value="cNMP-bd_dom"/>
</dbReference>
<dbReference type="InterPro" id="IPR014710">
    <property type="entry name" value="RmlC-like_jellyroll"/>
</dbReference>
<dbReference type="PRINTS" id="PR00034">
    <property type="entry name" value="HTHCRP"/>
</dbReference>
<keyword evidence="3" id="KW-0804">Transcription</keyword>
<evidence type="ECO:0000256" key="2">
    <source>
        <dbReference type="ARBA" id="ARBA00023125"/>
    </source>
</evidence>
<accession>A0A7X6DE60</accession>
<dbReference type="SUPFAM" id="SSF46785">
    <property type="entry name" value="Winged helix' DNA-binding domain"/>
    <property type="match status" value="1"/>
</dbReference>
<gene>
    <name evidence="6" type="ORF">RAMLITH_06830</name>
</gene>
<dbReference type="SMART" id="SM00100">
    <property type="entry name" value="cNMP"/>
    <property type="match status" value="1"/>
</dbReference>
<keyword evidence="7" id="KW-1185">Reference proteome</keyword>
<dbReference type="PANTHER" id="PTHR24567">
    <property type="entry name" value="CRP FAMILY TRANSCRIPTIONAL REGULATORY PROTEIN"/>
    <property type="match status" value="1"/>
</dbReference>
<feature type="domain" description="Cyclic nucleotide-binding" evidence="4">
    <location>
        <begin position="39"/>
        <end position="119"/>
    </location>
</feature>
<dbReference type="Gene3D" id="1.10.10.10">
    <property type="entry name" value="Winged helix-like DNA-binding domain superfamily/Winged helix DNA-binding domain"/>
    <property type="match status" value="1"/>
</dbReference>
<keyword evidence="2" id="KW-0238">DNA-binding</keyword>
<dbReference type="InterPro" id="IPR018490">
    <property type="entry name" value="cNMP-bd_dom_sf"/>
</dbReference>
<organism evidence="6 7">
    <name type="scientific">Ramlibacter lithotrophicus</name>
    <dbReference type="NCBI Taxonomy" id="2606681"/>
    <lineage>
        <taxon>Bacteria</taxon>
        <taxon>Pseudomonadati</taxon>
        <taxon>Pseudomonadota</taxon>
        <taxon>Betaproteobacteria</taxon>
        <taxon>Burkholderiales</taxon>
        <taxon>Comamonadaceae</taxon>
        <taxon>Ramlibacter</taxon>
    </lineage>
</organism>
<keyword evidence="1" id="KW-0805">Transcription regulation</keyword>
<dbReference type="PROSITE" id="PS51063">
    <property type="entry name" value="HTH_CRP_2"/>
    <property type="match status" value="1"/>
</dbReference>
<dbReference type="PROSITE" id="PS50042">
    <property type="entry name" value="CNMP_BINDING_3"/>
    <property type="match status" value="1"/>
</dbReference>
<evidence type="ECO:0000259" key="5">
    <source>
        <dbReference type="PROSITE" id="PS51063"/>
    </source>
</evidence>
<evidence type="ECO:0000259" key="4">
    <source>
        <dbReference type="PROSITE" id="PS50042"/>
    </source>
</evidence>
<dbReference type="GO" id="GO:0003700">
    <property type="term" value="F:DNA-binding transcription factor activity"/>
    <property type="evidence" value="ECO:0007669"/>
    <property type="project" value="TreeGrafter"/>
</dbReference>
<dbReference type="GO" id="GO:0005829">
    <property type="term" value="C:cytosol"/>
    <property type="evidence" value="ECO:0007669"/>
    <property type="project" value="TreeGrafter"/>
</dbReference>
<dbReference type="InterPro" id="IPR036388">
    <property type="entry name" value="WH-like_DNA-bd_sf"/>
</dbReference>
<dbReference type="InterPro" id="IPR036390">
    <property type="entry name" value="WH_DNA-bd_sf"/>
</dbReference>
<dbReference type="AlphaFoldDB" id="A0A7X6DE60"/>
<dbReference type="Pfam" id="PF00027">
    <property type="entry name" value="cNMP_binding"/>
    <property type="match status" value="1"/>
</dbReference>
<dbReference type="RefSeq" id="WP_168106647.1">
    <property type="nucleotide sequence ID" value="NZ_VTOX01000002.1"/>
</dbReference>
<evidence type="ECO:0000256" key="1">
    <source>
        <dbReference type="ARBA" id="ARBA00023015"/>
    </source>
</evidence>
<dbReference type="Pfam" id="PF13545">
    <property type="entry name" value="HTH_Crp_2"/>
    <property type="match status" value="1"/>
</dbReference>
<sequence length="257" mass="28245">MTTAVTLDRTVHLLHEETSRCATPATRRCATCRVSTLCLPGGLSEDDLQPLDSLLLTTRRVAAGQSIFAEGDPFRFIYAVRSGTCKTAMLRSDGREQVTGFHMAGEVMGLEGLAHGTHRLTATALEDGEVCLIPYERLVAATVATPGAKDLVRHLMGQEMERDHSIMVVLGLTDAGDRLAAFLLNLSERHASRGYSPREFHLRMSRGDIASFLGVKLETISRTFSSFQKRGFLEVSGRHLRITDLEGLKSAYGLRLR</sequence>
<evidence type="ECO:0000313" key="6">
    <source>
        <dbReference type="EMBL" id="NKE65532.1"/>
    </source>
</evidence>
<dbReference type="InterPro" id="IPR050397">
    <property type="entry name" value="Env_Response_Regulators"/>
</dbReference>
<dbReference type="SUPFAM" id="SSF51206">
    <property type="entry name" value="cAMP-binding domain-like"/>
    <property type="match status" value="1"/>
</dbReference>
<dbReference type="GO" id="GO:0003677">
    <property type="term" value="F:DNA binding"/>
    <property type="evidence" value="ECO:0007669"/>
    <property type="project" value="UniProtKB-KW"/>
</dbReference>
<dbReference type="EMBL" id="VTOX01000002">
    <property type="protein sequence ID" value="NKE65532.1"/>
    <property type="molecule type" value="Genomic_DNA"/>
</dbReference>
<dbReference type="CDD" id="cd00092">
    <property type="entry name" value="HTH_CRP"/>
    <property type="match status" value="1"/>
</dbReference>
<dbReference type="CDD" id="cd00038">
    <property type="entry name" value="CAP_ED"/>
    <property type="match status" value="1"/>
</dbReference>
<evidence type="ECO:0000256" key="3">
    <source>
        <dbReference type="ARBA" id="ARBA00023163"/>
    </source>
</evidence>
<dbReference type="PANTHER" id="PTHR24567:SF75">
    <property type="entry name" value="FUMARATE AND NITRATE REDUCTION REGULATORY PROTEIN"/>
    <property type="match status" value="1"/>
</dbReference>
<name>A0A7X6DE60_9BURK</name>